<dbReference type="Proteomes" id="UP000598196">
    <property type="component" value="Unassembled WGS sequence"/>
</dbReference>
<name>A0A917YHU3_9RHOB</name>
<dbReference type="RefSeq" id="WP_146285485.1">
    <property type="nucleotide sequence ID" value="NZ_BMLP01000001.1"/>
</dbReference>
<evidence type="ECO:0000313" key="3">
    <source>
        <dbReference type="Proteomes" id="UP000598196"/>
    </source>
</evidence>
<comment type="caution">
    <text evidence="2">The sequence shown here is derived from an EMBL/GenBank/DDBJ whole genome shotgun (WGS) entry which is preliminary data.</text>
</comment>
<proteinExistence type="predicted"/>
<evidence type="ECO:0000313" key="2">
    <source>
        <dbReference type="EMBL" id="GGO26613.1"/>
    </source>
</evidence>
<keyword evidence="1" id="KW-1133">Transmembrane helix</keyword>
<protein>
    <submittedName>
        <fullName evidence="2">Uncharacterized protein</fullName>
    </submittedName>
</protein>
<sequence>MRNTDTSGAAVSDFQTIFSERGLILAVFGALGGAVRSAALKTTWREGMRVVFIGSVTAFCVGAFGPQLLKPWLGELPENGPSSGTLGMLCASAFFVGLLAVTIIERLASGKPILAREDEPDEAAGK</sequence>
<feature type="transmembrane region" description="Helical" evidence="1">
    <location>
        <begin position="85"/>
        <end position="104"/>
    </location>
</feature>
<evidence type="ECO:0000256" key="1">
    <source>
        <dbReference type="SAM" id="Phobius"/>
    </source>
</evidence>
<dbReference type="AlphaFoldDB" id="A0A917YHU3"/>
<dbReference type="EMBL" id="BMLP01000001">
    <property type="protein sequence ID" value="GGO26613.1"/>
    <property type="molecule type" value="Genomic_DNA"/>
</dbReference>
<gene>
    <name evidence="2" type="ORF">GCM10010991_07480</name>
</gene>
<keyword evidence="3" id="KW-1185">Reference proteome</keyword>
<organism evidence="2 3">
    <name type="scientific">Gemmobacter aquaticus</name>
    <dbReference type="NCBI Taxonomy" id="490185"/>
    <lineage>
        <taxon>Bacteria</taxon>
        <taxon>Pseudomonadati</taxon>
        <taxon>Pseudomonadota</taxon>
        <taxon>Alphaproteobacteria</taxon>
        <taxon>Rhodobacterales</taxon>
        <taxon>Paracoccaceae</taxon>
        <taxon>Gemmobacter</taxon>
    </lineage>
</organism>
<dbReference type="OrthoDB" id="7866272at2"/>
<feature type="transmembrane region" description="Helical" evidence="1">
    <location>
        <begin position="47"/>
        <end position="65"/>
    </location>
</feature>
<reference evidence="2 3" key="1">
    <citation type="journal article" date="2014" name="Int. J. Syst. Evol. Microbiol.">
        <title>Complete genome sequence of Corynebacterium casei LMG S-19264T (=DSM 44701T), isolated from a smear-ripened cheese.</title>
        <authorList>
            <consortium name="US DOE Joint Genome Institute (JGI-PGF)"/>
            <person name="Walter F."/>
            <person name="Albersmeier A."/>
            <person name="Kalinowski J."/>
            <person name="Ruckert C."/>
        </authorList>
    </citation>
    <scope>NUCLEOTIDE SEQUENCE [LARGE SCALE GENOMIC DNA]</scope>
    <source>
        <strain evidence="2 3">CGMCC 1.7029</strain>
    </source>
</reference>
<keyword evidence="1" id="KW-0472">Membrane</keyword>
<feature type="transmembrane region" description="Helical" evidence="1">
    <location>
        <begin position="22"/>
        <end position="40"/>
    </location>
</feature>
<accession>A0A917YHU3</accession>
<keyword evidence="1" id="KW-0812">Transmembrane</keyword>